<accession>A0A7S4R109</accession>
<dbReference type="InterPro" id="IPR007603">
    <property type="entry name" value="Choline_transptr-like"/>
</dbReference>
<evidence type="ECO:0000313" key="8">
    <source>
        <dbReference type="EMBL" id="CAE4597872.1"/>
    </source>
</evidence>
<dbReference type="PANTHER" id="PTHR12385">
    <property type="entry name" value="CHOLINE TRANSPORTER-LIKE (SLC FAMILY 44)"/>
    <property type="match status" value="1"/>
</dbReference>
<proteinExistence type="inferred from homology"/>
<evidence type="ECO:0000256" key="6">
    <source>
        <dbReference type="ARBA" id="ARBA00023180"/>
    </source>
</evidence>
<comment type="similarity">
    <text evidence="2 7">Belongs to the CTL (choline transporter-like) family.</text>
</comment>
<feature type="transmembrane region" description="Helical" evidence="7">
    <location>
        <begin position="301"/>
        <end position="324"/>
    </location>
</feature>
<evidence type="ECO:0000256" key="3">
    <source>
        <dbReference type="ARBA" id="ARBA00022692"/>
    </source>
</evidence>
<gene>
    <name evidence="8" type="ORF">DBRI00130_LOCUS9988</name>
</gene>
<feature type="transmembrane region" description="Helical" evidence="7">
    <location>
        <begin position="470"/>
        <end position="493"/>
    </location>
</feature>
<organism evidence="8">
    <name type="scientific">Ditylum brightwellii</name>
    <dbReference type="NCBI Taxonomy" id="49249"/>
    <lineage>
        <taxon>Eukaryota</taxon>
        <taxon>Sar</taxon>
        <taxon>Stramenopiles</taxon>
        <taxon>Ochrophyta</taxon>
        <taxon>Bacillariophyta</taxon>
        <taxon>Mediophyceae</taxon>
        <taxon>Lithodesmiophycidae</taxon>
        <taxon>Lithodesmiales</taxon>
        <taxon>Lithodesmiaceae</taxon>
        <taxon>Ditylum</taxon>
    </lineage>
</organism>
<evidence type="ECO:0000256" key="1">
    <source>
        <dbReference type="ARBA" id="ARBA00004141"/>
    </source>
</evidence>
<feature type="transmembrane region" description="Helical" evidence="7">
    <location>
        <begin position="562"/>
        <end position="591"/>
    </location>
</feature>
<feature type="transmembrane region" description="Helical" evidence="7">
    <location>
        <begin position="32"/>
        <end position="53"/>
    </location>
</feature>
<feature type="transmembrane region" description="Helical" evidence="7">
    <location>
        <begin position="603"/>
        <end position="625"/>
    </location>
</feature>
<dbReference type="GO" id="GO:0005886">
    <property type="term" value="C:plasma membrane"/>
    <property type="evidence" value="ECO:0007669"/>
    <property type="project" value="UniProtKB-SubCell"/>
</dbReference>
<dbReference type="Pfam" id="PF04515">
    <property type="entry name" value="Choline_transpo"/>
    <property type="match status" value="1"/>
</dbReference>
<evidence type="ECO:0000256" key="2">
    <source>
        <dbReference type="ARBA" id="ARBA00007168"/>
    </source>
</evidence>
<dbReference type="PANTHER" id="PTHR12385:SF14">
    <property type="entry name" value="CHOLINE TRANSPORTER-LIKE 2"/>
    <property type="match status" value="1"/>
</dbReference>
<keyword evidence="6" id="KW-0325">Glycoprotein</keyword>
<feature type="transmembrane region" description="Helical" evidence="7">
    <location>
        <begin position="534"/>
        <end position="556"/>
    </location>
</feature>
<sequence length="668" mass="73902">MAEDNPDEPETSKLIAPADFDGPTKNRRCTDVFCSLLLVIAWIAMTGIGAYAVTNGDYRFVLFPIDYDGNICGTDFGDVDMTDFEYFYFINIFTGGVCVKECPSIEENLTDVHTLVTYGGLFQTDDAFLPADAIEIGNYSTAEGAITCTDLTCYPNGDPELSYTSIGVNKGRGYAFYALDTFEALKRCIPTEDAFDEMQNQTGSTGDSLSMGDDGQNFFTRLYADFWTARWYILGFGFGVSLVVSFSYLLLLRVKCVLGIMVWGSIFITIGMFFAAGAYAFTEAQAWEDAVPKTATDDEILGARIASYVLWGIGGVLLLLLCFFRKQLQLAMGTVKETAKALVTMPMIIFLPIVQSVGFIAFMIIWTVYAVFLASLGDFTTTTIDITPDVGFELPEGFETPQVTVRQFVFDDFTQQSGWYLIFIFFWTSQFIIAVGEIVYALCFAKWYFTRDKSTVGSGQVWESVCDVCWYHMGTAAFGALILAIIKLIRTIIAYFQKKAKEADSKIATAVLCCCQCCFYCLEKCVKFLNKNAYIHTAIFATNFCTSAREAFFLILRNAARIGAIGYVSGAVIFVGKAFIASLTGGLAYFAIDTQIGMELNSIVGPIVLIILLAYSVSAMFMSVFDLGIATILQCFIADEEMFDGDQMYAEGSLRAYIDKYDPSSEDK</sequence>
<keyword evidence="5 7" id="KW-0472">Membrane</keyword>
<feature type="transmembrane region" description="Helical" evidence="7">
    <location>
        <begin position="258"/>
        <end position="281"/>
    </location>
</feature>
<dbReference type="EMBL" id="HBNS01012373">
    <property type="protein sequence ID" value="CAE4597872.1"/>
    <property type="molecule type" value="Transcribed_RNA"/>
</dbReference>
<feature type="transmembrane region" description="Helical" evidence="7">
    <location>
        <begin position="419"/>
        <end position="449"/>
    </location>
</feature>
<protein>
    <recommendedName>
        <fullName evidence="7">Choline transporter-like protein</fullName>
    </recommendedName>
</protein>
<comment type="function">
    <text evidence="7">Choline transporter.</text>
</comment>
<dbReference type="GO" id="GO:0022857">
    <property type="term" value="F:transmembrane transporter activity"/>
    <property type="evidence" value="ECO:0007669"/>
    <property type="project" value="UniProtKB-UniRule"/>
</dbReference>
<comment type="subcellular location">
    <subcellularLocation>
        <location evidence="7">Cell membrane</location>
        <topology evidence="7">Multi-pass membrane protein</topology>
    </subcellularLocation>
    <subcellularLocation>
        <location evidence="1">Membrane</location>
        <topology evidence="1">Multi-pass membrane protein</topology>
    </subcellularLocation>
</comment>
<feature type="transmembrane region" description="Helical" evidence="7">
    <location>
        <begin position="231"/>
        <end position="251"/>
    </location>
</feature>
<feature type="transmembrane region" description="Helical" evidence="7">
    <location>
        <begin position="345"/>
        <end position="372"/>
    </location>
</feature>
<reference evidence="8" key="1">
    <citation type="submission" date="2021-01" db="EMBL/GenBank/DDBJ databases">
        <authorList>
            <person name="Corre E."/>
            <person name="Pelletier E."/>
            <person name="Niang G."/>
            <person name="Scheremetjew M."/>
            <person name="Finn R."/>
            <person name="Kale V."/>
            <person name="Holt S."/>
            <person name="Cochrane G."/>
            <person name="Meng A."/>
            <person name="Brown T."/>
            <person name="Cohen L."/>
        </authorList>
    </citation>
    <scope>NUCLEOTIDE SEQUENCE</scope>
    <source>
        <strain evidence="8">GSO104</strain>
    </source>
</reference>
<keyword evidence="4 7" id="KW-1133">Transmembrane helix</keyword>
<name>A0A7S4R109_9STRA</name>
<dbReference type="AlphaFoldDB" id="A0A7S4R109"/>
<keyword evidence="3 7" id="KW-0812">Transmembrane</keyword>
<evidence type="ECO:0000256" key="5">
    <source>
        <dbReference type="ARBA" id="ARBA00023136"/>
    </source>
</evidence>
<evidence type="ECO:0000256" key="4">
    <source>
        <dbReference type="ARBA" id="ARBA00022989"/>
    </source>
</evidence>
<evidence type="ECO:0000256" key="7">
    <source>
        <dbReference type="RuleBase" id="RU368066"/>
    </source>
</evidence>